<keyword evidence="3" id="KW-1185">Reference proteome</keyword>
<dbReference type="EMBL" id="AMYB01000002">
    <property type="protein sequence ID" value="OAD07133.1"/>
    <property type="molecule type" value="Genomic_DNA"/>
</dbReference>
<evidence type="ECO:0000313" key="2">
    <source>
        <dbReference type="EMBL" id="OAD07133.1"/>
    </source>
</evidence>
<evidence type="ECO:0000256" key="1">
    <source>
        <dbReference type="SAM" id="MobiDB-lite"/>
    </source>
</evidence>
<comment type="caution">
    <text evidence="2">The sequence shown here is derived from an EMBL/GenBank/DDBJ whole genome shotgun (WGS) entry which is preliminary data.</text>
</comment>
<dbReference type="Proteomes" id="UP000077051">
    <property type="component" value="Unassembled WGS sequence"/>
</dbReference>
<name>A0A168P3Y2_MUCCL</name>
<feature type="compositionally biased region" description="Basic and acidic residues" evidence="1">
    <location>
        <begin position="16"/>
        <end position="32"/>
    </location>
</feature>
<protein>
    <submittedName>
        <fullName evidence="2">Uncharacterized protein</fullName>
    </submittedName>
</protein>
<proteinExistence type="predicted"/>
<reference evidence="2 3" key="1">
    <citation type="submission" date="2015-06" db="EMBL/GenBank/DDBJ databases">
        <title>Expansion of signal transduction pathways in fungi by whole-genome duplication.</title>
        <authorList>
            <consortium name="DOE Joint Genome Institute"/>
            <person name="Corrochano L.M."/>
            <person name="Kuo A."/>
            <person name="Marcet-Houben M."/>
            <person name="Polaino S."/>
            <person name="Salamov A."/>
            <person name="Villalobos J.M."/>
            <person name="Alvarez M.I."/>
            <person name="Avalos J."/>
            <person name="Benito E.P."/>
            <person name="Benoit I."/>
            <person name="Burger G."/>
            <person name="Camino L.P."/>
            <person name="Canovas D."/>
            <person name="Cerda-Olmedo E."/>
            <person name="Cheng J.-F."/>
            <person name="Dominguez A."/>
            <person name="Elias M."/>
            <person name="Eslava A.P."/>
            <person name="Glaser F."/>
            <person name="Grimwood J."/>
            <person name="Gutierrez G."/>
            <person name="Heitman J."/>
            <person name="Henrissat B."/>
            <person name="Iturriaga E.A."/>
            <person name="Lang B.F."/>
            <person name="Lavin J.L."/>
            <person name="Lee S."/>
            <person name="Li W."/>
            <person name="Lindquist E."/>
            <person name="Lopez-Garcia S."/>
            <person name="Luque E.M."/>
            <person name="Marcos A.T."/>
            <person name="Martin J."/>
            <person name="Mccluskey K."/>
            <person name="Medina H.R."/>
            <person name="Miralles-Duran A."/>
            <person name="Miyazaki A."/>
            <person name="Munoz-Torres E."/>
            <person name="Oguiza J.A."/>
            <person name="Ohm R."/>
            <person name="Olmedo M."/>
            <person name="Orejas M."/>
            <person name="Ortiz-Castellanos L."/>
            <person name="Pisabarro A.G."/>
            <person name="Rodriguez-Romero J."/>
            <person name="Ruiz-Herrera J."/>
            <person name="Ruiz-Vazquez R."/>
            <person name="Sanz C."/>
            <person name="Schackwitz W."/>
            <person name="Schmutz J."/>
            <person name="Shahriari M."/>
            <person name="Shelest E."/>
            <person name="Silva-Franco F."/>
            <person name="Soanes D."/>
            <person name="Syed K."/>
            <person name="Tagua V.G."/>
            <person name="Talbot N.J."/>
            <person name="Thon M."/>
            <person name="De Vries R.P."/>
            <person name="Wiebenga A."/>
            <person name="Yadav J.S."/>
            <person name="Braun E.L."/>
            <person name="Baker S."/>
            <person name="Garre V."/>
            <person name="Horwitz B."/>
            <person name="Torres-Martinez S."/>
            <person name="Idnurm A."/>
            <person name="Herrera-Estrella A."/>
            <person name="Gabaldon T."/>
            <person name="Grigoriev I.V."/>
        </authorList>
    </citation>
    <scope>NUCLEOTIDE SEQUENCE [LARGE SCALE GENOMIC DNA]</scope>
    <source>
        <strain evidence="2 3">CBS 277.49</strain>
    </source>
</reference>
<accession>A0A168P3Y2</accession>
<organism evidence="2 3">
    <name type="scientific">Mucor lusitanicus CBS 277.49</name>
    <dbReference type="NCBI Taxonomy" id="747725"/>
    <lineage>
        <taxon>Eukaryota</taxon>
        <taxon>Fungi</taxon>
        <taxon>Fungi incertae sedis</taxon>
        <taxon>Mucoromycota</taxon>
        <taxon>Mucoromycotina</taxon>
        <taxon>Mucoromycetes</taxon>
        <taxon>Mucorales</taxon>
        <taxon>Mucorineae</taxon>
        <taxon>Mucoraceae</taxon>
        <taxon>Mucor</taxon>
    </lineage>
</organism>
<sequence length="92" mass="10710">MTTAHKMPGDEDEDNAAEKFEEEVNQKDKEAENFDEDTDEDNHEEIYEEGRVSEKNENSSSSYEEDVHGPENAEDMLEDAIKKLKKMFQMSF</sequence>
<feature type="compositionally biased region" description="Acidic residues" evidence="1">
    <location>
        <begin position="33"/>
        <end position="43"/>
    </location>
</feature>
<feature type="region of interest" description="Disordered" evidence="1">
    <location>
        <begin position="1"/>
        <end position="72"/>
    </location>
</feature>
<evidence type="ECO:0000313" key="3">
    <source>
        <dbReference type="Proteomes" id="UP000077051"/>
    </source>
</evidence>
<gene>
    <name evidence="2" type="ORF">MUCCIDRAFT_107736</name>
</gene>
<dbReference type="AlphaFoldDB" id="A0A168P3Y2"/>
<dbReference type="VEuPathDB" id="FungiDB:MUCCIDRAFT_107736"/>
<feature type="compositionally biased region" description="Basic and acidic residues" evidence="1">
    <location>
        <begin position="44"/>
        <end position="57"/>
    </location>
</feature>